<evidence type="ECO:0000259" key="3">
    <source>
        <dbReference type="Pfam" id="PF06452"/>
    </source>
</evidence>
<dbReference type="Gene3D" id="2.60.40.1190">
    <property type="match status" value="1"/>
</dbReference>
<dbReference type="GO" id="GO:0004553">
    <property type="term" value="F:hydrolase activity, hydrolyzing O-glycosyl compounds"/>
    <property type="evidence" value="ECO:0007669"/>
    <property type="project" value="InterPro"/>
</dbReference>
<evidence type="ECO:0000256" key="1">
    <source>
        <dbReference type="SAM" id="Phobius"/>
    </source>
</evidence>
<accession>A0A7S4P443</accession>
<dbReference type="SUPFAM" id="SSF49344">
    <property type="entry name" value="CBD9-like"/>
    <property type="match status" value="1"/>
</dbReference>
<gene>
    <name evidence="4" type="ORF">GTHE00462_LOCUS28579</name>
</gene>
<feature type="domain" description="Carbohydrate-binding" evidence="3">
    <location>
        <begin position="50"/>
        <end position="136"/>
    </location>
</feature>
<reference evidence="4" key="1">
    <citation type="submission" date="2021-01" db="EMBL/GenBank/DDBJ databases">
        <authorList>
            <person name="Corre E."/>
            <person name="Pelletier E."/>
            <person name="Niang G."/>
            <person name="Scheremetjew M."/>
            <person name="Finn R."/>
            <person name="Kale V."/>
            <person name="Holt S."/>
            <person name="Cochrane G."/>
            <person name="Meng A."/>
            <person name="Brown T."/>
            <person name="Cohen L."/>
        </authorList>
    </citation>
    <scope>NUCLEOTIDE SEQUENCE</scope>
    <source>
        <strain evidence="4">CCMP 2712</strain>
    </source>
</reference>
<keyword evidence="1" id="KW-0812">Transmembrane</keyword>
<dbReference type="EMBL" id="HBKN01036551">
    <property type="protein sequence ID" value="CAE2323104.1"/>
    <property type="molecule type" value="Transcribed_RNA"/>
</dbReference>
<keyword evidence="1" id="KW-0472">Membrane</keyword>
<evidence type="ECO:0000256" key="2">
    <source>
        <dbReference type="SAM" id="SignalP"/>
    </source>
</evidence>
<protein>
    <recommendedName>
        <fullName evidence="3">Carbohydrate-binding domain-containing protein</fullName>
    </recommendedName>
</protein>
<keyword evidence="2" id="KW-0732">Signal</keyword>
<feature type="transmembrane region" description="Helical" evidence="1">
    <location>
        <begin position="413"/>
        <end position="438"/>
    </location>
</feature>
<sequence length="447" mass="50443">MKETLPGCSLVILCFLVGLLGVALGEDRCEFKDRYPLQYVAYKTSKAPIVDGRLDDKAWQEVGWSESFQDITGDSSKTPYHETRMKMRWDDEFLYIGAVLTEPDIWANITTDNQVIFHDNDFEFFIDPAGSTHFYKEFEVNAAGAQWSLCLNKPYLNGGYENSSRVFPGHGWSFSSHLQSAIFISGTLNNPKDVDDYWSVELAVPLGEVQYNNSAGKVTSGSLWRINFSRVQWHVVKVGDHYEKVAGPEENWVWSKMGEVNMHLPERWGYLQFADGKVNSTKVKPDSQWTLRCVCMALYTAQLRYKDVHGQYTNLVEELLPFDPDAVLPGTCSSYPDIKLTKNGGYVAMVTSKSGDMLATIRDDRFLQVVPASPLERLSRSFPLKPSRKRTCAAWRATLTASCWRTASLSSRLMLSLLAFSSLALLLFAASTLACEIINVNIFPLYK</sequence>
<dbReference type="InterPro" id="IPR010502">
    <property type="entry name" value="Carb-bd_dom_fam9"/>
</dbReference>
<feature type="chain" id="PRO_5031175503" description="Carbohydrate-binding domain-containing protein" evidence="2">
    <location>
        <begin position="26"/>
        <end position="447"/>
    </location>
</feature>
<evidence type="ECO:0000313" key="4">
    <source>
        <dbReference type="EMBL" id="CAE2323104.1"/>
    </source>
</evidence>
<dbReference type="PANTHER" id="PTHR35532:SF5">
    <property type="entry name" value="CARBOHYDRATE-BINDING DOMAIN-CONTAINING PROTEIN"/>
    <property type="match status" value="1"/>
</dbReference>
<dbReference type="Pfam" id="PF06452">
    <property type="entry name" value="CBM9_1"/>
    <property type="match status" value="1"/>
</dbReference>
<dbReference type="GO" id="GO:0030246">
    <property type="term" value="F:carbohydrate binding"/>
    <property type="evidence" value="ECO:0007669"/>
    <property type="project" value="InterPro"/>
</dbReference>
<dbReference type="AlphaFoldDB" id="A0A7S4P443"/>
<feature type="signal peptide" evidence="2">
    <location>
        <begin position="1"/>
        <end position="25"/>
    </location>
</feature>
<keyword evidence="1" id="KW-1133">Transmembrane helix</keyword>
<dbReference type="CDD" id="cd09620">
    <property type="entry name" value="CBM9_like_3"/>
    <property type="match status" value="1"/>
</dbReference>
<dbReference type="PANTHER" id="PTHR35532">
    <property type="entry name" value="SIMILAR TO POLYHYDROXYALKANOATE DEPOLYMERASE"/>
    <property type="match status" value="1"/>
</dbReference>
<proteinExistence type="predicted"/>
<name>A0A7S4P443_GUITH</name>
<organism evidence="4">
    <name type="scientific">Guillardia theta</name>
    <name type="common">Cryptophyte</name>
    <name type="synonym">Cryptomonas phi</name>
    <dbReference type="NCBI Taxonomy" id="55529"/>
    <lineage>
        <taxon>Eukaryota</taxon>
        <taxon>Cryptophyceae</taxon>
        <taxon>Pyrenomonadales</taxon>
        <taxon>Geminigeraceae</taxon>
        <taxon>Guillardia</taxon>
    </lineage>
</organism>
<dbReference type="GO" id="GO:0016052">
    <property type="term" value="P:carbohydrate catabolic process"/>
    <property type="evidence" value="ECO:0007669"/>
    <property type="project" value="InterPro"/>
</dbReference>